<proteinExistence type="predicted"/>
<evidence type="ECO:0000313" key="4">
    <source>
        <dbReference type="Proteomes" id="UP000039021"/>
    </source>
</evidence>
<evidence type="ECO:0000313" key="5">
    <source>
        <dbReference type="Proteomes" id="UP000046947"/>
    </source>
</evidence>
<evidence type="ECO:0000313" key="3">
    <source>
        <dbReference type="EMBL" id="COW95408.1"/>
    </source>
</evidence>
<name>A0A654TQN6_MYCTX</name>
<dbReference type="EMBL" id="CSBK01000109">
    <property type="protein sequence ID" value="COW95408.1"/>
    <property type="molecule type" value="Genomic_DNA"/>
</dbReference>
<sequence length="60" mass="6200">MVSGTGKTPGSEPLDQVRLVGVTTDVTVTVRSSLRPWVCESSSSVPGDTARLATSTPLIV</sequence>
<accession>A0A654TQN6</accession>
<evidence type="ECO:0000256" key="1">
    <source>
        <dbReference type="SAM" id="MobiDB-lite"/>
    </source>
</evidence>
<dbReference type="Proteomes" id="UP000046947">
    <property type="component" value="Unassembled WGS sequence"/>
</dbReference>
<dbReference type="AlphaFoldDB" id="A0A654TQN6"/>
<reference evidence="4 5" key="1">
    <citation type="submission" date="2015-03" db="EMBL/GenBank/DDBJ databases">
        <authorList>
            <consortium name="Pathogen Informatics"/>
        </authorList>
    </citation>
    <scope>NUCLEOTIDE SEQUENCE [LARGE SCALE GENOMIC DNA]</scope>
    <source>
        <strain evidence="2 5">H09601792</strain>
        <strain evidence="4">N09902308</strain>
    </source>
</reference>
<dbReference type="Proteomes" id="UP000039021">
    <property type="component" value="Unassembled WGS sequence"/>
</dbReference>
<dbReference type="EMBL" id="CFOH01000629">
    <property type="protein sequence ID" value="CFE63845.1"/>
    <property type="molecule type" value="Genomic_DNA"/>
</dbReference>
<reference evidence="3" key="2">
    <citation type="submission" date="2015-03" db="EMBL/GenBank/DDBJ databases">
        <authorList>
            <consortium name="Pathogen Informatics"/>
            <person name="Murphy D."/>
        </authorList>
    </citation>
    <scope>NUCLEOTIDE SEQUENCE</scope>
    <source>
        <strain evidence="3">N09902308</strain>
    </source>
</reference>
<feature type="compositionally biased region" description="Polar residues" evidence="1">
    <location>
        <begin position="40"/>
        <end position="60"/>
    </location>
</feature>
<evidence type="ECO:0000313" key="2">
    <source>
        <dbReference type="EMBL" id="CFE63845.1"/>
    </source>
</evidence>
<protein>
    <submittedName>
        <fullName evidence="2">Uncharacterized protein</fullName>
    </submittedName>
</protein>
<organism evidence="2 5">
    <name type="scientific">Mycobacterium tuberculosis</name>
    <dbReference type="NCBI Taxonomy" id="1773"/>
    <lineage>
        <taxon>Bacteria</taxon>
        <taxon>Bacillati</taxon>
        <taxon>Actinomycetota</taxon>
        <taxon>Actinomycetes</taxon>
        <taxon>Mycobacteriales</taxon>
        <taxon>Mycobacteriaceae</taxon>
        <taxon>Mycobacterium</taxon>
        <taxon>Mycobacterium tuberculosis complex</taxon>
    </lineage>
</organism>
<gene>
    <name evidence="2" type="ORF">ERS007688_03149</name>
    <name evidence="3" type="ORF">ERS007739_00394</name>
</gene>
<feature type="region of interest" description="Disordered" evidence="1">
    <location>
        <begin position="39"/>
        <end position="60"/>
    </location>
</feature>